<feature type="non-terminal residue" evidence="2">
    <location>
        <position position="1"/>
    </location>
</feature>
<name>A0ABR5IUJ7_9ACTN</name>
<organism evidence="2 3">
    <name type="scientific">Streptomyces varsoviensis</name>
    <dbReference type="NCBI Taxonomy" id="67373"/>
    <lineage>
        <taxon>Bacteria</taxon>
        <taxon>Bacillati</taxon>
        <taxon>Actinomycetota</taxon>
        <taxon>Actinomycetes</taxon>
        <taxon>Kitasatosporales</taxon>
        <taxon>Streptomycetaceae</taxon>
        <taxon>Streptomyces</taxon>
    </lineage>
</organism>
<dbReference type="EMBL" id="LGUT01003817">
    <property type="protein sequence ID" value="KOG74918.1"/>
    <property type="molecule type" value="Genomic_DNA"/>
</dbReference>
<reference evidence="2 3" key="1">
    <citation type="submission" date="2015-07" db="EMBL/GenBank/DDBJ databases">
        <authorList>
            <person name="Ju K.-S."/>
            <person name="Doroghazi J.R."/>
            <person name="Metcalf W.W."/>
        </authorList>
    </citation>
    <scope>NUCLEOTIDE SEQUENCE [LARGE SCALE GENOMIC DNA]</scope>
    <source>
        <strain evidence="2 3">NRRL B-3589</strain>
    </source>
</reference>
<feature type="non-terminal residue" evidence="2">
    <location>
        <position position="92"/>
    </location>
</feature>
<proteinExistence type="predicted"/>
<protein>
    <recommendedName>
        <fullName evidence="1">DNA primase/polymerase bifunctional N-terminal domain-containing protein</fullName>
    </recommendedName>
</protein>
<evidence type="ECO:0000313" key="2">
    <source>
        <dbReference type="EMBL" id="KOG74918.1"/>
    </source>
</evidence>
<accession>A0ABR5IUJ7</accession>
<evidence type="ECO:0000313" key="3">
    <source>
        <dbReference type="Proteomes" id="UP000037020"/>
    </source>
</evidence>
<comment type="caution">
    <text evidence="2">The sequence shown here is derived from an EMBL/GenBank/DDBJ whole genome shotgun (WGS) entry which is preliminary data.</text>
</comment>
<feature type="domain" description="DNA primase/polymerase bifunctional N-terminal" evidence="1">
    <location>
        <begin position="6"/>
        <end position="78"/>
    </location>
</feature>
<sequence length="92" mass="9553">DTLAGADWLASASPFPRSVHALWAADPAASVVLPCGTAFDVVSVPALFGRRLADQLWSNGPGSGPVAAQRGRILLFASVGTAQRLPALLDWE</sequence>
<gene>
    <name evidence="2" type="ORF">ADK38_40100</name>
</gene>
<keyword evidence="3" id="KW-1185">Reference proteome</keyword>
<dbReference type="Pfam" id="PF09250">
    <property type="entry name" value="Prim-Pol"/>
    <property type="match status" value="1"/>
</dbReference>
<dbReference type="InterPro" id="IPR015330">
    <property type="entry name" value="DNA_primase/pol_bifunc_N"/>
</dbReference>
<dbReference type="Proteomes" id="UP000037020">
    <property type="component" value="Unassembled WGS sequence"/>
</dbReference>
<evidence type="ECO:0000259" key="1">
    <source>
        <dbReference type="Pfam" id="PF09250"/>
    </source>
</evidence>